<sequence>MGEAGSRQVKLFQYTDPAAEARVANSISFLQRPSQENNWNLGNDGIVMYSNEHNYSFSCHKSRCVLPTQKPEDQVSCHQKKAHVLSVLN</sequence>
<reference evidence="1 2" key="1">
    <citation type="journal article" date="2023" name="Nucleic Acids Res.">
        <title>The hologenome of Daphnia magna reveals possible DNA methylation and microbiome-mediated evolution of the host genome.</title>
        <authorList>
            <person name="Chaturvedi A."/>
            <person name="Li X."/>
            <person name="Dhandapani V."/>
            <person name="Marshall H."/>
            <person name="Kissane S."/>
            <person name="Cuenca-Cambronero M."/>
            <person name="Asole G."/>
            <person name="Calvet F."/>
            <person name="Ruiz-Romero M."/>
            <person name="Marangio P."/>
            <person name="Guigo R."/>
            <person name="Rago D."/>
            <person name="Mirbahai L."/>
            <person name="Eastwood N."/>
            <person name="Colbourne J.K."/>
            <person name="Zhou J."/>
            <person name="Mallon E."/>
            <person name="Orsini L."/>
        </authorList>
    </citation>
    <scope>NUCLEOTIDE SEQUENCE [LARGE SCALE GENOMIC DNA]</scope>
    <source>
        <strain evidence="1">LRV0_1</strain>
    </source>
</reference>
<comment type="caution">
    <text evidence="1">The sequence shown here is derived from an EMBL/GenBank/DDBJ whole genome shotgun (WGS) entry which is preliminary data.</text>
</comment>
<dbReference type="Proteomes" id="UP001234178">
    <property type="component" value="Unassembled WGS sequence"/>
</dbReference>
<dbReference type="EMBL" id="JAOYFB010000038">
    <property type="protein sequence ID" value="KAK4027749.1"/>
    <property type="molecule type" value="Genomic_DNA"/>
</dbReference>
<evidence type="ECO:0000313" key="1">
    <source>
        <dbReference type="EMBL" id="KAK4027749.1"/>
    </source>
</evidence>
<keyword evidence="2" id="KW-1185">Reference proteome</keyword>
<proteinExistence type="predicted"/>
<accession>A0ABR0ARM3</accession>
<evidence type="ECO:0000313" key="2">
    <source>
        <dbReference type="Proteomes" id="UP001234178"/>
    </source>
</evidence>
<gene>
    <name evidence="1" type="ORF">OUZ56_016796</name>
</gene>
<protein>
    <submittedName>
        <fullName evidence="1">Uncharacterized protein</fullName>
    </submittedName>
</protein>
<organism evidence="1 2">
    <name type="scientific">Daphnia magna</name>
    <dbReference type="NCBI Taxonomy" id="35525"/>
    <lineage>
        <taxon>Eukaryota</taxon>
        <taxon>Metazoa</taxon>
        <taxon>Ecdysozoa</taxon>
        <taxon>Arthropoda</taxon>
        <taxon>Crustacea</taxon>
        <taxon>Branchiopoda</taxon>
        <taxon>Diplostraca</taxon>
        <taxon>Cladocera</taxon>
        <taxon>Anomopoda</taxon>
        <taxon>Daphniidae</taxon>
        <taxon>Daphnia</taxon>
    </lineage>
</organism>
<name>A0ABR0ARM3_9CRUS</name>